<evidence type="ECO:0000313" key="2">
    <source>
        <dbReference type="EMBL" id="ACO03005.1"/>
    </source>
</evidence>
<name>C0QQX9_PERMH</name>
<dbReference type="KEGG" id="pmx:PERMA_1304"/>
<organism evidence="2 3">
    <name type="scientific">Persephonella marina (strain DSM 14350 / EX-H1)</name>
    <dbReference type="NCBI Taxonomy" id="123214"/>
    <lineage>
        <taxon>Bacteria</taxon>
        <taxon>Pseudomonadati</taxon>
        <taxon>Aquificota</taxon>
        <taxon>Aquificia</taxon>
        <taxon>Aquificales</taxon>
        <taxon>Hydrogenothermaceae</taxon>
        <taxon>Persephonella</taxon>
    </lineage>
</organism>
<dbReference type="PaxDb" id="123214-PERMA_1304"/>
<keyword evidence="1" id="KW-1133">Transmembrane helix</keyword>
<keyword evidence="1" id="KW-0812">Transmembrane</keyword>
<proteinExistence type="predicted"/>
<evidence type="ECO:0000256" key="1">
    <source>
        <dbReference type="SAM" id="Phobius"/>
    </source>
</evidence>
<sequence length="368" mass="45431">MEKRDYTLLFADELYLSSKFRGFINGYFIKRINTNWNHPIDIELVKIPIPIYYFNTINLKRGFWVYFYHNTPFFHVLKNYPKQLIYLYTSLFGDISHLIEKKKPKSSSEEFEFYSFTERTFFGSEIWDFPIKLSLNKYKIEHRYLRNLREIKCFSSLANNFPNLSYSYMVIFTKKLFWSQIEKSIFYFRFENLRTEENKNKILYINFYIPIFTLYQSFIFFFKFIQEWLMSDFLFFGKDNIIKENGKIVRKGSKFSKFELAFLDFILNNEHIYKTFEKIFNKIVISKDHLMKLEPFFIENIEFPVWISGTIIKKRSIKNNFDYADILVSRIRPIWELFVNWDDIKYLTYPEKYHIRKLRKRFEEEYFF</sequence>
<dbReference type="HOGENOM" id="CLU_751943_0_0_0"/>
<accession>C0QQX9</accession>
<reference evidence="2 3" key="1">
    <citation type="journal article" date="2009" name="J. Bacteriol.">
        <title>Complete and draft genome sequences of six members of the Aquificales.</title>
        <authorList>
            <person name="Reysenbach A.L."/>
            <person name="Hamamura N."/>
            <person name="Podar M."/>
            <person name="Griffiths E."/>
            <person name="Ferreira S."/>
            <person name="Hochstein R."/>
            <person name="Heidelberg J."/>
            <person name="Johnson J."/>
            <person name="Mead D."/>
            <person name="Pohorille A."/>
            <person name="Sarmiento M."/>
            <person name="Schweighofer K."/>
            <person name="Seshadri R."/>
            <person name="Voytek M.A."/>
        </authorList>
    </citation>
    <scope>NUCLEOTIDE SEQUENCE [LARGE SCALE GENOMIC DNA]</scope>
    <source>
        <strain evidence="3">DSM 14350 / EX-H1</strain>
    </source>
</reference>
<gene>
    <name evidence="2" type="ordered locus">PERMA_1304</name>
</gene>
<keyword evidence="1" id="KW-0472">Membrane</keyword>
<dbReference type="RefSeq" id="WP_012675244.1">
    <property type="nucleotide sequence ID" value="NC_012440.1"/>
</dbReference>
<dbReference type="Proteomes" id="UP000001366">
    <property type="component" value="Chromosome"/>
</dbReference>
<dbReference type="STRING" id="123214.PERMA_1304"/>
<dbReference type="EMBL" id="CP001230">
    <property type="protein sequence ID" value="ACO03005.1"/>
    <property type="molecule type" value="Genomic_DNA"/>
</dbReference>
<feature type="transmembrane region" description="Helical" evidence="1">
    <location>
        <begin position="202"/>
        <end position="222"/>
    </location>
</feature>
<dbReference type="AlphaFoldDB" id="C0QQX9"/>
<protein>
    <submittedName>
        <fullName evidence="2">Uncharacterized protein</fullName>
    </submittedName>
</protein>
<evidence type="ECO:0000313" key="3">
    <source>
        <dbReference type="Proteomes" id="UP000001366"/>
    </source>
</evidence>
<keyword evidence="3" id="KW-1185">Reference proteome</keyword>